<evidence type="ECO:0000256" key="8">
    <source>
        <dbReference type="ARBA" id="ARBA00022837"/>
    </source>
</evidence>
<dbReference type="Pfam" id="PF01532">
    <property type="entry name" value="Glyco_hydro_47"/>
    <property type="match status" value="1"/>
</dbReference>
<feature type="transmembrane region" description="Helical" evidence="22">
    <location>
        <begin position="7"/>
        <end position="26"/>
    </location>
</feature>
<keyword evidence="14" id="KW-0325">Glycoprotein</keyword>
<evidence type="ECO:0000256" key="17">
    <source>
        <dbReference type="ARBA" id="ARBA00048605"/>
    </source>
</evidence>
<keyword evidence="24" id="KW-1185">Reference proteome</keyword>
<comment type="catalytic activity">
    <reaction evidence="17">
        <text>N(4)-(alpha-D-Man-(1-&gt;2)-alpha-D-Man-(1-&gt;2)-alpha-D-Man-(1-&gt;3)-[alpha-D-Man-(1-&gt;2)-alpha-D-Man-(1-&gt;3)-[alpha-D-Man-(1-&gt;2)-alpha-D-Man-(1-&gt;6)]-alpha-D-Man-(1-&gt;6)]-beta-D-Man-(1-&gt;4)-beta-D-GlcNAc-(1-&gt;4)-beta-D-GlcNAc)-L-asparaginyl-[protein] (N-glucan mannose isomer 9A1,2,3B1,2,3) + 4 H2O = N(4)-(alpha-D-Man-(1-&gt;3)-[alpha-D-Man-(1-&gt;3)-[alpha-D-Man-(1-&gt;6)]-alpha-D-Man-(1-&gt;6)]-beta-D-Man-(1-&gt;4)-beta-D-GlcNAc-(1-&gt;4)-beta-D-GlcNAc)-L-asparaginyl-[protein] (N-glucan mannose isomer 5A1,2) + 4 beta-D-mannose</text>
        <dbReference type="Rhea" id="RHEA:56008"/>
        <dbReference type="Rhea" id="RHEA-COMP:14356"/>
        <dbReference type="Rhea" id="RHEA-COMP:14367"/>
        <dbReference type="ChEBI" id="CHEBI:15377"/>
        <dbReference type="ChEBI" id="CHEBI:28563"/>
        <dbReference type="ChEBI" id="CHEBI:59087"/>
        <dbReference type="ChEBI" id="CHEBI:139493"/>
        <dbReference type="EC" id="3.2.1.113"/>
    </reaction>
</comment>
<feature type="active site" evidence="18">
    <location>
        <position position="321"/>
    </location>
</feature>
<accession>A0AAN7UDH0</accession>
<sequence>MLNLKKEAIFILVVTFFIGLVTILSFNGDTNKCQPIPNKWRNAGNQMTETTSVAASDSNTVEQLELKIKYLQQQLQQHKQQTTDSPFNKIDKLYKENEQKNIERSNEIKGAMQFAWEKYKQYAWGKDELQPLTRDHKEWFGLGLSIVDSLDTLKIMGLEKEYKEGRDWVEFELKQSKNTGMSVSVFETIIRVLGSHVTMYGLTKDKMYLDKAKEMGDLLLYAFPEDGSPFPASSLVLATHQRGYPSWTGGCVILSEIGTIFLEFNELSKITGDPKYKEYSDKVVNAISKLRTDKPGLLPVFLNKEGTGFCNNMISVGGLGDSYYEYLLKMWLYTNGEEEIYKTLFVQSADSIIKYMYKVSPKGDGYITSLEGGSPSNRQEHLTCFAGGMFALAAAANITGDDEKSRKYMEVGEMVTRTCAKAYMITETGLAPESYYIDPNNGDIRWHGYSTLSWYILRPETVESLFILYRLTGDIQYQDWSWKIFEAIQDVCKKEDGYAGLKNVDDRNDLDNNQQSFFMAETMKYLYLSFQPSNVIPLDRYVFNTEAHPIPMHFTLKN</sequence>
<dbReference type="GO" id="GO:0009100">
    <property type="term" value="P:glycoprotein metabolic process"/>
    <property type="evidence" value="ECO:0007669"/>
    <property type="project" value="UniProtKB-ARBA"/>
</dbReference>
<evidence type="ECO:0000256" key="10">
    <source>
        <dbReference type="ARBA" id="ARBA00022989"/>
    </source>
</evidence>
<evidence type="ECO:0000256" key="21">
    <source>
        <dbReference type="RuleBase" id="RU361193"/>
    </source>
</evidence>
<evidence type="ECO:0000256" key="6">
    <source>
        <dbReference type="ARBA" id="ARBA00022723"/>
    </source>
</evidence>
<dbReference type="InterPro" id="IPR050749">
    <property type="entry name" value="Glycosyl_Hydrolase_47"/>
</dbReference>
<dbReference type="PRINTS" id="PR00747">
    <property type="entry name" value="GLYHDRLASE47"/>
</dbReference>
<dbReference type="EMBL" id="JAVFKY010000001">
    <property type="protein sequence ID" value="KAK5584295.1"/>
    <property type="molecule type" value="Genomic_DNA"/>
</dbReference>
<evidence type="ECO:0000256" key="4">
    <source>
        <dbReference type="ARBA" id="ARBA00007658"/>
    </source>
</evidence>
<evidence type="ECO:0000256" key="15">
    <source>
        <dbReference type="ARBA" id="ARBA00023295"/>
    </source>
</evidence>
<keyword evidence="7 21" id="KW-0378">Hydrolase</keyword>
<evidence type="ECO:0000256" key="5">
    <source>
        <dbReference type="ARBA" id="ARBA00022692"/>
    </source>
</evidence>
<comment type="caution">
    <text evidence="23">The sequence shown here is derived from an EMBL/GenBank/DDBJ whole genome shotgun (WGS) entry which is preliminary data.</text>
</comment>
<comment type="cofactor">
    <cofactor evidence="1 19">
        <name>Ca(2+)</name>
        <dbReference type="ChEBI" id="CHEBI:29108"/>
    </cofactor>
</comment>
<name>A0AAN7UDH0_9MYCE</name>
<evidence type="ECO:0000256" key="3">
    <source>
        <dbReference type="ARBA" id="ARBA00004922"/>
    </source>
</evidence>
<dbReference type="PANTHER" id="PTHR11742">
    <property type="entry name" value="MANNOSYL-OLIGOSACCHARIDE ALPHA-1,2-MANNOSIDASE-RELATED"/>
    <property type="match status" value="1"/>
</dbReference>
<keyword evidence="10 22" id="KW-1133">Transmembrane helix</keyword>
<keyword evidence="12 22" id="KW-0472">Membrane</keyword>
<reference evidence="23 24" key="1">
    <citation type="submission" date="2023-11" db="EMBL/GenBank/DDBJ databases">
        <title>Dfirmibasis_genome.</title>
        <authorList>
            <person name="Edelbroek B."/>
            <person name="Kjellin J."/>
            <person name="Jerlstrom-Hultqvist J."/>
            <person name="Soderbom F."/>
        </authorList>
    </citation>
    <scope>NUCLEOTIDE SEQUENCE [LARGE SCALE GENOMIC DNA]</scope>
    <source>
        <strain evidence="23 24">TNS-C-14</strain>
    </source>
</reference>
<keyword evidence="15 21" id="KW-0326">Glycosidase</keyword>
<evidence type="ECO:0000256" key="11">
    <source>
        <dbReference type="ARBA" id="ARBA00023034"/>
    </source>
</evidence>
<dbReference type="InterPro" id="IPR001382">
    <property type="entry name" value="Glyco_hydro_47"/>
</dbReference>
<evidence type="ECO:0000313" key="24">
    <source>
        <dbReference type="Proteomes" id="UP001344447"/>
    </source>
</evidence>
<evidence type="ECO:0000256" key="14">
    <source>
        <dbReference type="ARBA" id="ARBA00023180"/>
    </source>
</evidence>
<feature type="active site" evidence="18">
    <location>
        <position position="460"/>
    </location>
</feature>
<dbReference type="SUPFAM" id="SSF48225">
    <property type="entry name" value="Seven-hairpin glycosidases"/>
    <property type="match status" value="1"/>
</dbReference>
<proteinExistence type="inferred from homology"/>
<evidence type="ECO:0000313" key="23">
    <source>
        <dbReference type="EMBL" id="KAK5584295.1"/>
    </source>
</evidence>
<feature type="binding site" evidence="19">
    <location>
        <position position="545"/>
    </location>
    <ligand>
        <name>Ca(2+)</name>
        <dbReference type="ChEBI" id="CHEBI:29108"/>
    </ligand>
</feature>
<dbReference type="PANTHER" id="PTHR11742:SF6">
    <property type="entry name" value="MANNOSYL-OLIGOSACCHARIDE ALPHA-1,2-MANNOSIDASE IA-RELATED"/>
    <property type="match status" value="1"/>
</dbReference>
<dbReference type="InterPro" id="IPR036026">
    <property type="entry name" value="Seven-hairpin_glycosidases"/>
</dbReference>
<comment type="catalytic activity">
    <reaction evidence="16">
        <text>N(4)-(alpha-D-Man-(1-&gt;2)-alpha-D-Man-(1-&gt;2)-alpha-D-Man-(1-&gt;3)-[alpha-D-Man-(1-&gt;3)-[alpha-D-Man-(1-&gt;2)-alpha-D-Man-(1-&gt;6)]-alpha-D-Man-(1-&gt;6)]-beta-D-Man-(1-&gt;4)-beta-D-GlcNAc-(1-&gt;4)-beta-D-GlcNAc)-L-asparaginyl-[protein] (N-glucan mannose isomer 8A1,2,3B1,3) + 3 H2O = N(4)-(alpha-D-Man-(1-&gt;3)-[alpha-D-Man-(1-&gt;3)-[alpha-D-Man-(1-&gt;6)]-alpha-D-Man-(1-&gt;6)]-beta-D-Man-(1-&gt;4)-beta-D-GlcNAc-(1-&gt;4)-beta-D-GlcNAc)-L-asparaginyl-[protein] (N-glucan mannose isomer 5A1,2) + 3 beta-D-mannose</text>
        <dbReference type="Rhea" id="RHEA:56028"/>
        <dbReference type="Rhea" id="RHEA-COMP:14358"/>
        <dbReference type="Rhea" id="RHEA-COMP:14367"/>
        <dbReference type="ChEBI" id="CHEBI:15377"/>
        <dbReference type="ChEBI" id="CHEBI:28563"/>
        <dbReference type="ChEBI" id="CHEBI:59087"/>
        <dbReference type="ChEBI" id="CHEBI:60628"/>
        <dbReference type="EC" id="3.2.1.113"/>
    </reaction>
</comment>
<evidence type="ECO:0000256" key="16">
    <source>
        <dbReference type="ARBA" id="ARBA00047669"/>
    </source>
</evidence>
<keyword evidence="8 19" id="KW-0106">Calcium</keyword>
<evidence type="ECO:0000256" key="9">
    <source>
        <dbReference type="ARBA" id="ARBA00022968"/>
    </source>
</evidence>
<keyword evidence="13 20" id="KW-1015">Disulfide bond</keyword>
<evidence type="ECO:0000256" key="2">
    <source>
        <dbReference type="ARBA" id="ARBA00004323"/>
    </source>
</evidence>
<evidence type="ECO:0000256" key="1">
    <source>
        <dbReference type="ARBA" id="ARBA00001913"/>
    </source>
</evidence>
<dbReference type="Gene3D" id="1.50.10.10">
    <property type="match status" value="1"/>
</dbReference>
<organism evidence="23 24">
    <name type="scientific">Dictyostelium firmibasis</name>
    <dbReference type="NCBI Taxonomy" id="79012"/>
    <lineage>
        <taxon>Eukaryota</taxon>
        <taxon>Amoebozoa</taxon>
        <taxon>Evosea</taxon>
        <taxon>Eumycetozoa</taxon>
        <taxon>Dictyostelia</taxon>
        <taxon>Dictyosteliales</taxon>
        <taxon>Dictyosteliaceae</taxon>
        <taxon>Dictyostelium</taxon>
    </lineage>
</organism>
<dbReference type="AlphaFoldDB" id="A0AAN7UDH0"/>
<dbReference type="InterPro" id="IPR012341">
    <property type="entry name" value="6hp_glycosidase-like_sf"/>
</dbReference>
<keyword evidence="11" id="KW-0333">Golgi apparatus</keyword>
<feature type="disulfide bond" evidence="20">
    <location>
        <begin position="384"/>
        <end position="419"/>
    </location>
</feature>
<evidence type="ECO:0000256" key="19">
    <source>
        <dbReference type="PIRSR" id="PIRSR601382-2"/>
    </source>
</evidence>
<evidence type="ECO:0000256" key="20">
    <source>
        <dbReference type="PIRSR" id="PIRSR601382-3"/>
    </source>
</evidence>
<dbReference type="GO" id="GO:0005975">
    <property type="term" value="P:carbohydrate metabolic process"/>
    <property type="evidence" value="ECO:0007669"/>
    <property type="project" value="InterPro"/>
</dbReference>
<feature type="active site" description="Proton donor" evidence="18">
    <location>
        <position position="187"/>
    </location>
</feature>
<keyword evidence="5 22" id="KW-0812">Transmembrane</keyword>
<dbReference type="Proteomes" id="UP001344447">
    <property type="component" value="Unassembled WGS sequence"/>
</dbReference>
<dbReference type="GO" id="GO:0004571">
    <property type="term" value="F:mannosyl-oligosaccharide 1,2-alpha-mannosidase activity"/>
    <property type="evidence" value="ECO:0007669"/>
    <property type="project" value="UniProtKB-EC"/>
</dbReference>
<evidence type="ECO:0000256" key="12">
    <source>
        <dbReference type="ARBA" id="ARBA00023136"/>
    </source>
</evidence>
<dbReference type="GO" id="GO:0005783">
    <property type="term" value="C:endoplasmic reticulum"/>
    <property type="evidence" value="ECO:0007669"/>
    <property type="project" value="TreeGrafter"/>
</dbReference>
<protein>
    <recommendedName>
        <fullName evidence="21">alpha-1,2-Mannosidase</fullName>
        <ecNumber evidence="21">3.2.1.-</ecNumber>
    </recommendedName>
</protein>
<comment type="subcellular location">
    <subcellularLocation>
        <location evidence="2">Golgi apparatus membrane</location>
        <topology evidence="2">Single-pass type II membrane protein</topology>
    </subcellularLocation>
</comment>
<evidence type="ECO:0000256" key="7">
    <source>
        <dbReference type="ARBA" id="ARBA00022801"/>
    </source>
</evidence>
<evidence type="ECO:0000256" key="22">
    <source>
        <dbReference type="SAM" id="Phobius"/>
    </source>
</evidence>
<dbReference type="EC" id="3.2.1.-" evidence="21"/>
<keyword evidence="9" id="KW-0735">Signal-anchor</keyword>
<comment type="pathway">
    <text evidence="3">Protein modification; protein glycosylation.</text>
</comment>
<feature type="active site" description="Proton donor" evidence="18">
    <location>
        <position position="433"/>
    </location>
</feature>
<dbReference type="GO" id="GO:0005509">
    <property type="term" value="F:calcium ion binding"/>
    <property type="evidence" value="ECO:0007669"/>
    <property type="project" value="InterPro"/>
</dbReference>
<evidence type="ECO:0000256" key="18">
    <source>
        <dbReference type="PIRSR" id="PIRSR601382-1"/>
    </source>
</evidence>
<keyword evidence="6 19" id="KW-0479">Metal-binding</keyword>
<gene>
    <name evidence="23" type="ORF">RB653_005903</name>
</gene>
<evidence type="ECO:0000256" key="13">
    <source>
        <dbReference type="ARBA" id="ARBA00023157"/>
    </source>
</evidence>
<dbReference type="GO" id="GO:0000139">
    <property type="term" value="C:Golgi membrane"/>
    <property type="evidence" value="ECO:0007669"/>
    <property type="project" value="UniProtKB-SubCell"/>
</dbReference>
<comment type="similarity">
    <text evidence="4 21">Belongs to the glycosyl hydrolase 47 family.</text>
</comment>
<dbReference type="FunFam" id="1.50.10.10:FF:000017">
    <property type="entry name" value="alpha-1,2-Mannosidase"/>
    <property type="match status" value="1"/>
</dbReference>